<reference evidence="1 2" key="1">
    <citation type="journal article" date="2014" name="Nat. Commun.">
        <title>Molecular traces of alternative social organization in a termite genome.</title>
        <authorList>
            <person name="Terrapon N."/>
            <person name="Li C."/>
            <person name="Robertson H.M."/>
            <person name="Ji L."/>
            <person name="Meng X."/>
            <person name="Booth W."/>
            <person name="Chen Z."/>
            <person name="Childers C.P."/>
            <person name="Glastad K.M."/>
            <person name="Gokhale K."/>
            <person name="Gowin J."/>
            <person name="Gronenberg W."/>
            <person name="Hermansen R.A."/>
            <person name="Hu H."/>
            <person name="Hunt B.G."/>
            <person name="Huylmans A.K."/>
            <person name="Khalil S.M."/>
            <person name="Mitchell R.D."/>
            <person name="Munoz-Torres M.C."/>
            <person name="Mustard J.A."/>
            <person name="Pan H."/>
            <person name="Reese J.T."/>
            <person name="Scharf M.E."/>
            <person name="Sun F."/>
            <person name="Vogel H."/>
            <person name="Xiao J."/>
            <person name="Yang W."/>
            <person name="Yang Z."/>
            <person name="Yang Z."/>
            <person name="Zhou J."/>
            <person name="Zhu J."/>
            <person name="Brent C.S."/>
            <person name="Elsik C.G."/>
            <person name="Goodisman M.A."/>
            <person name="Liberles D.A."/>
            <person name="Roe R.M."/>
            <person name="Vargo E.L."/>
            <person name="Vilcinskas A."/>
            <person name="Wang J."/>
            <person name="Bornberg-Bauer E."/>
            <person name="Korb J."/>
            <person name="Zhang G."/>
            <person name="Liebig J."/>
        </authorList>
    </citation>
    <scope>NUCLEOTIDE SEQUENCE [LARGE SCALE GENOMIC DNA]</scope>
    <source>
        <tissue evidence="1">Whole organism</tissue>
    </source>
</reference>
<protein>
    <submittedName>
        <fullName evidence="1">Uncharacterized protein</fullName>
    </submittedName>
</protein>
<dbReference type="InParanoid" id="A0A067RPU0"/>
<organism evidence="1 2">
    <name type="scientific">Zootermopsis nevadensis</name>
    <name type="common">Dampwood termite</name>
    <dbReference type="NCBI Taxonomy" id="136037"/>
    <lineage>
        <taxon>Eukaryota</taxon>
        <taxon>Metazoa</taxon>
        <taxon>Ecdysozoa</taxon>
        <taxon>Arthropoda</taxon>
        <taxon>Hexapoda</taxon>
        <taxon>Insecta</taxon>
        <taxon>Pterygota</taxon>
        <taxon>Neoptera</taxon>
        <taxon>Polyneoptera</taxon>
        <taxon>Dictyoptera</taxon>
        <taxon>Blattodea</taxon>
        <taxon>Blattoidea</taxon>
        <taxon>Termitoidae</taxon>
        <taxon>Termopsidae</taxon>
        <taxon>Zootermopsis</taxon>
    </lineage>
</organism>
<evidence type="ECO:0000313" key="2">
    <source>
        <dbReference type="Proteomes" id="UP000027135"/>
    </source>
</evidence>
<sequence>MPRPSHSSRLNHPDNIGGGVQMFKFVITQFSPGPIVFSPRPKYPPQTPAICVPPSE</sequence>
<name>A0A067RPU0_ZOONE</name>
<evidence type="ECO:0000313" key="1">
    <source>
        <dbReference type="EMBL" id="KDR22615.1"/>
    </source>
</evidence>
<proteinExistence type="predicted"/>
<dbReference type="EMBL" id="KK852498">
    <property type="protein sequence ID" value="KDR22615.1"/>
    <property type="molecule type" value="Genomic_DNA"/>
</dbReference>
<dbReference type="AlphaFoldDB" id="A0A067RPU0"/>
<accession>A0A067RPU0</accession>
<gene>
    <name evidence="1" type="ORF">L798_12745</name>
</gene>
<keyword evidence="2" id="KW-1185">Reference proteome</keyword>
<dbReference type="Proteomes" id="UP000027135">
    <property type="component" value="Unassembled WGS sequence"/>
</dbReference>